<reference evidence="1" key="1">
    <citation type="journal article" date="2023" name="IScience">
        <title>Live-bearing cockroach genome reveals convergent evolutionary mechanisms linked to viviparity in insects and beyond.</title>
        <authorList>
            <person name="Fouks B."/>
            <person name="Harrison M.C."/>
            <person name="Mikhailova A.A."/>
            <person name="Marchal E."/>
            <person name="English S."/>
            <person name="Carruthers M."/>
            <person name="Jennings E.C."/>
            <person name="Chiamaka E.L."/>
            <person name="Frigard R.A."/>
            <person name="Pippel M."/>
            <person name="Attardo G.M."/>
            <person name="Benoit J.B."/>
            <person name="Bornberg-Bauer E."/>
            <person name="Tobe S.S."/>
        </authorList>
    </citation>
    <scope>NUCLEOTIDE SEQUENCE</scope>
    <source>
        <strain evidence="1">Stay&amp;Tobe</strain>
    </source>
</reference>
<protein>
    <submittedName>
        <fullName evidence="1">Uncharacterized protein</fullName>
    </submittedName>
</protein>
<gene>
    <name evidence="1" type="ORF">L9F63_001210</name>
</gene>
<evidence type="ECO:0000313" key="1">
    <source>
        <dbReference type="EMBL" id="KAJ9592209.1"/>
    </source>
</evidence>
<dbReference type="AlphaFoldDB" id="A0AAD8A4A7"/>
<dbReference type="Proteomes" id="UP001233999">
    <property type="component" value="Unassembled WGS sequence"/>
</dbReference>
<feature type="non-terminal residue" evidence="1">
    <location>
        <position position="60"/>
    </location>
</feature>
<reference evidence="1" key="2">
    <citation type="submission" date="2023-05" db="EMBL/GenBank/DDBJ databases">
        <authorList>
            <person name="Fouks B."/>
        </authorList>
    </citation>
    <scope>NUCLEOTIDE SEQUENCE</scope>
    <source>
        <strain evidence="1">Stay&amp;Tobe</strain>
        <tissue evidence="1">Testes</tissue>
    </source>
</reference>
<comment type="caution">
    <text evidence="1">The sequence shown here is derived from an EMBL/GenBank/DDBJ whole genome shotgun (WGS) entry which is preliminary data.</text>
</comment>
<keyword evidence="2" id="KW-1185">Reference proteome</keyword>
<accession>A0AAD8A4A7</accession>
<evidence type="ECO:0000313" key="2">
    <source>
        <dbReference type="Proteomes" id="UP001233999"/>
    </source>
</evidence>
<sequence>HHVVRGFTDIHARGANPSPGFRRAALSHFWEHASLRPFQSSALRFYLVGMGWLGRLQLTT</sequence>
<dbReference type="EMBL" id="JASPKZ010003843">
    <property type="protein sequence ID" value="KAJ9592209.1"/>
    <property type="molecule type" value="Genomic_DNA"/>
</dbReference>
<feature type="non-terminal residue" evidence="1">
    <location>
        <position position="1"/>
    </location>
</feature>
<name>A0AAD8A4A7_DIPPU</name>
<organism evidence="1 2">
    <name type="scientific">Diploptera punctata</name>
    <name type="common">Pacific beetle cockroach</name>
    <dbReference type="NCBI Taxonomy" id="6984"/>
    <lineage>
        <taxon>Eukaryota</taxon>
        <taxon>Metazoa</taxon>
        <taxon>Ecdysozoa</taxon>
        <taxon>Arthropoda</taxon>
        <taxon>Hexapoda</taxon>
        <taxon>Insecta</taxon>
        <taxon>Pterygota</taxon>
        <taxon>Neoptera</taxon>
        <taxon>Polyneoptera</taxon>
        <taxon>Dictyoptera</taxon>
        <taxon>Blattodea</taxon>
        <taxon>Blaberoidea</taxon>
        <taxon>Blaberidae</taxon>
        <taxon>Diplopterinae</taxon>
        <taxon>Diploptera</taxon>
    </lineage>
</organism>
<proteinExistence type="predicted"/>